<keyword evidence="2" id="KW-1185">Reference proteome</keyword>
<evidence type="ECO:0000313" key="2">
    <source>
        <dbReference type="Proteomes" id="UP000018144"/>
    </source>
</evidence>
<organism evidence="1 2">
    <name type="scientific">Pyronema omphalodes (strain CBS 100304)</name>
    <name type="common">Pyronema confluens</name>
    <dbReference type="NCBI Taxonomy" id="1076935"/>
    <lineage>
        <taxon>Eukaryota</taxon>
        <taxon>Fungi</taxon>
        <taxon>Dikarya</taxon>
        <taxon>Ascomycota</taxon>
        <taxon>Pezizomycotina</taxon>
        <taxon>Pezizomycetes</taxon>
        <taxon>Pezizales</taxon>
        <taxon>Pyronemataceae</taxon>
        <taxon>Pyronema</taxon>
    </lineage>
</organism>
<dbReference type="AlphaFoldDB" id="U4L0U5"/>
<name>U4L0U5_PYROM</name>
<reference evidence="1 2" key="1">
    <citation type="journal article" date="2013" name="PLoS Genet.">
        <title>The genome and development-dependent transcriptomes of Pyronema confluens: a window into fungal evolution.</title>
        <authorList>
            <person name="Traeger S."/>
            <person name="Altegoer F."/>
            <person name="Freitag M."/>
            <person name="Gabaldon T."/>
            <person name="Kempken F."/>
            <person name="Kumar A."/>
            <person name="Marcet-Houben M."/>
            <person name="Poggeler S."/>
            <person name="Stajich J.E."/>
            <person name="Nowrousian M."/>
        </authorList>
    </citation>
    <scope>NUCLEOTIDE SEQUENCE [LARGE SCALE GENOMIC DNA]</scope>
    <source>
        <strain evidence="2">CBS 100304</strain>
        <tissue evidence="1">Vegetative mycelium</tissue>
    </source>
</reference>
<protein>
    <submittedName>
        <fullName evidence="1">Uncharacterized protein</fullName>
    </submittedName>
</protein>
<evidence type="ECO:0000313" key="1">
    <source>
        <dbReference type="EMBL" id="CCX07853.1"/>
    </source>
</evidence>
<accession>U4L0U5</accession>
<sequence>MMVNSAAFADRQSIPLLS</sequence>
<dbReference type="EMBL" id="HF935378">
    <property type="protein sequence ID" value="CCX07853.1"/>
    <property type="molecule type" value="Genomic_DNA"/>
</dbReference>
<proteinExistence type="predicted"/>
<dbReference type="Proteomes" id="UP000018144">
    <property type="component" value="Unassembled WGS sequence"/>
</dbReference>
<gene>
    <name evidence="1" type="ORF">PCON_07442</name>
</gene>